<dbReference type="OrthoDB" id="8566531at2"/>
<dbReference type="AlphaFoldDB" id="A0A369VS28"/>
<proteinExistence type="predicted"/>
<dbReference type="EMBL" id="QQNB01000003">
    <property type="protein sequence ID" value="RDE04679.1"/>
    <property type="molecule type" value="Genomic_DNA"/>
</dbReference>
<dbReference type="Pfam" id="PF06528">
    <property type="entry name" value="Phage_P2_GpE"/>
    <property type="match status" value="1"/>
</dbReference>
<sequence length="42" mass="4839">MADIAFVFHWPPAAMDDLSVAELMQWRDRAAQRHNPEQSRGS</sequence>
<keyword evidence="2" id="KW-1185">Reference proteome</keyword>
<accession>A0A369VS28</accession>
<comment type="caution">
    <text evidence="1">The sequence shown here is derived from an EMBL/GenBank/DDBJ whole genome shotgun (WGS) entry which is preliminary data.</text>
</comment>
<dbReference type="Proteomes" id="UP000253918">
    <property type="component" value="Unassembled WGS sequence"/>
</dbReference>
<gene>
    <name evidence="1" type="ORF">DVW87_13900</name>
</gene>
<organism evidence="1 2">
    <name type="scientific">Sphingomonas aracearum</name>
    <dbReference type="NCBI Taxonomy" id="2283317"/>
    <lineage>
        <taxon>Bacteria</taxon>
        <taxon>Pseudomonadati</taxon>
        <taxon>Pseudomonadota</taxon>
        <taxon>Alphaproteobacteria</taxon>
        <taxon>Sphingomonadales</taxon>
        <taxon>Sphingomonadaceae</taxon>
        <taxon>Sphingomonas</taxon>
    </lineage>
</organism>
<reference evidence="1 2" key="1">
    <citation type="submission" date="2018-07" db="EMBL/GenBank/DDBJ databases">
        <title>a novel species of Sphingomonas isolated from the rhizosphere soil of Araceae plant.</title>
        <authorList>
            <person name="Zhiyong W."/>
            <person name="Qinglan Z."/>
            <person name="Zhiwei F."/>
            <person name="Ding X."/>
            <person name="Gejiao W."/>
            <person name="Shixue Z."/>
        </authorList>
    </citation>
    <scope>NUCLEOTIDE SEQUENCE [LARGE SCALE GENOMIC DNA]</scope>
    <source>
        <strain evidence="1 2">WZY 27</strain>
    </source>
</reference>
<name>A0A369VS28_9SPHN</name>
<protein>
    <submittedName>
        <fullName evidence="1">GpE family phage tail protein</fullName>
    </submittedName>
</protein>
<dbReference type="InterPro" id="IPR009493">
    <property type="entry name" value="P2_GpE"/>
</dbReference>
<evidence type="ECO:0000313" key="2">
    <source>
        <dbReference type="Proteomes" id="UP000253918"/>
    </source>
</evidence>
<dbReference type="RefSeq" id="WP_114688415.1">
    <property type="nucleotide sequence ID" value="NZ_QQNB01000003.1"/>
</dbReference>
<evidence type="ECO:0000313" key="1">
    <source>
        <dbReference type="EMBL" id="RDE04679.1"/>
    </source>
</evidence>